<dbReference type="AlphaFoldDB" id="A0A0F8YY46"/>
<sequence length="88" mass="10365">MIYISSACVQHEKIKDSVEKLAQNGFEHIELSGGTKYYEGYEQDLVELKNKYDLKYLLHSYFPPPKEDFILNLASLDDEIYQKSLKHY</sequence>
<dbReference type="Gene3D" id="3.20.20.150">
    <property type="entry name" value="Divalent-metal-dependent TIM barrel enzymes"/>
    <property type="match status" value="1"/>
</dbReference>
<dbReference type="EMBL" id="LAZR01063718">
    <property type="protein sequence ID" value="KKK58959.1"/>
    <property type="molecule type" value="Genomic_DNA"/>
</dbReference>
<accession>A0A0F8YY46</accession>
<evidence type="ECO:0008006" key="2">
    <source>
        <dbReference type="Google" id="ProtNLM"/>
    </source>
</evidence>
<gene>
    <name evidence="1" type="ORF">LCGC14_3039190</name>
</gene>
<reference evidence="1" key="1">
    <citation type="journal article" date="2015" name="Nature">
        <title>Complex archaea that bridge the gap between prokaryotes and eukaryotes.</title>
        <authorList>
            <person name="Spang A."/>
            <person name="Saw J.H."/>
            <person name="Jorgensen S.L."/>
            <person name="Zaremba-Niedzwiedzka K."/>
            <person name="Martijn J."/>
            <person name="Lind A.E."/>
            <person name="van Eijk R."/>
            <person name="Schleper C."/>
            <person name="Guy L."/>
            <person name="Ettema T.J."/>
        </authorList>
    </citation>
    <scope>NUCLEOTIDE SEQUENCE</scope>
</reference>
<evidence type="ECO:0000313" key="1">
    <source>
        <dbReference type="EMBL" id="KKK58959.1"/>
    </source>
</evidence>
<feature type="non-terminal residue" evidence="1">
    <location>
        <position position="88"/>
    </location>
</feature>
<comment type="caution">
    <text evidence="1">The sequence shown here is derived from an EMBL/GenBank/DDBJ whole genome shotgun (WGS) entry which is preliminary data.</text>
</comment>
<organism evidence="1">
    <name type="scientific">marine sediment metagenome</name>
    <dbReference type="NCBI Taxonomy" id="412755"/>
    <lineage>
        <taxon>unclassified sequences</taxon>
        <taxon>metagenomes</taxon>
        <taxon>ecological metagenomes</taxon>
    </lineage>
</organism>
<dbReference type="SUPFAM" id="SSF51658">
    <property type="entry name" value="Xylose isomerase-like"/>
    <property type="match status" value="1"/>
</dbReference>
<proteinExistence type="predicted"/>
<dbReference type="InterPro" id="IPR036237">
    <property type="entry name" value="Xyl_isomerase-like_sf"/>
</dbReference>
<protein>
    <recommendedName>
        <fullName evidence="2">Xylose isomerase-like TIM barrel domain-containing protein</fullName>
    </recommendedName>
</protein>
<name>A0A0F8YY46_9ZZZZ</name>